<sequence>MHPAVHAKSHPDRPAYIMAASGEAVTYRELDDCSNQGAQLFRSMGLKAGDVIALLMDNNPRYFEIAWAAQRAGLYYTCVSSKLTAGEVEYIVGDCAAQVLIASPGVGPVLDELPSRLPGVKLFMTGEARAPYQGFEAARAAKPATPVADETAGSDMLYSSGTTGRPKGIKPALTGGPIDAPYALAMMAQQMFGFRPDGIYLSPAPLYHAAPLRWCMSVHRLGGTVVVMEKFDPEQALALIEKYKVDCGQFVPTHFVRMLKLPPEVRARYDVSSMRSAVHAAAPCPIPVKEQMIAWWGPVIHEYYAGTEGNGFCYIGSADWLTHKGSVGRALIGEVKICGEDGEPLPPRTEGIVYFAGGAPLSYHNAPEKVAEGTNRHGWTTLGDVGWVDEEGFLYLTDRKSFMIISGGVNIYPQEIENLLIGHPKVADAAVVGAPDEEMGEKVVAVVQPMDWAQAGDELRGELMAYARTHLSHVKSPRVIDFMRELPRHATGKLYKRLIRDAYWGKEGSRIV</sequence>
<gene>
    <name evidence="3" type="ORF">DJ021_02710</name>
</gene>
<organism evidence="3 4">
    <name type="scientific">Phenylobacterium hankyongense</name>
    <dbReference type="NCBI Taxonomy" id="1813876"/>
    <lineage>
        <taxon>Bacteria</taxon>
        <taxon>Pseudomonadati</taxon>
        <taxon>Pseudomonadota</taxon>
        <taxon>Alphaproteobacteria</taxon>
        <taxon>Caulobacterales</taxon>
        <taxon>Caulobacteraceae</taxon>
        <taxon>Phenylobacterium</taxon>
    </lineage>
</organism>
<dbReference type="PROSITE" id="PS00455">
    <property type="entry name" value="AMP_BINDING"/>
    <property type="match status" value="1"/>
</dbReference>
<dbReference type="Gene3D" id="3.40.50.12780">
    <property type="entry name" value="N-terminal domain of ligase-like"/>
    <property type="match status" value="1"/>
</dbReference>
<dbReference type="GO" id="GO:0016405">
    <property type="term" value="F:CoA-ligase activity"/>
    <property type="evidence" value="ECO:0007669"/>
    <property type="project" value="TreeGrafter"/>
</dbReference>
<evidence type="ECO:0000313" key="3">
    <source>
        <dbReference type="EMBL" id="RAK58788.1"/>
    </source>
</evidence>
<dbReference type="Pfam" id="PF13193">
    <property type="entry name" value="AMP-binding_C"/>
    <property type="match status" value="1"/>
</dbReference>
<name>A0A328B1C0_9CAUL</name>
<dbReference type="Pfam" id="PF00501">
    <property type="entry name" value="AMP-binding"/>
    <property type="match status" value="1"/>
</dbReference>
<feature type="domain" description="AMP-dependent synthetase/ligase" evidence="1">
    <location>
        <begin position="6"/>
        <end position="357"/>
    </location>
</feature>
<keyword evidence="4" id="KW-1185">Reference proteome</keyword>
<dbReference type="PANTHER" id="PTHR24096:SF323">
    <property type="entry name" value="BLR3536 PROTEIN"/>
    <property type="match status" value="1"/>
</dbReference>
<dbReference type="InterPro" id="IPR045851">
    <property type="entry name" value="AMP-bd_C_sf"/>
</dbReference>
<dbReference type="SUPFAM" id="SSF56801">
    <property type="entry name" value="Acetyl-CoA synthetase-like"/>
    <property type="match status" value="1"/>
</dbReference>
<evidence type="ECO:0000313" key="4">
    <source>
        <dbReference type="Proteomes" id="UP000249842"/>
    </source>
</evidence>
<dbReference type="InterPro" id="IPR025110">
    <property type="entry name" value="AMP-bd_C"/>
</dbReference>
<dbReference type="Proteomes" id="UP000249842">
    <property type="component" value="Unassembled WGS sequence"/>
</dbReference>
<protein>
    <submittedName>
        <fullName evidence="3">Acyl-CoA synthetase</fullName>
    </submittedName>
</protein>
<feature type="domain" description="AMP-binding enzyme C-terminal" evidence="2">
    <location>
        <begin position="415"/>
        <end position="493"/>
    </location>
</feature>
<dbReference type="RefSeq" id="WP_111456081.1">
    <property type="nucleotide sequence ID" value="NZ_QFYP01000001.1"/>
</dbReference>
<dbReference type="InterPro" id="IPR020845">
    <property type="entry name" value="AMP-binding_CS"/>
</dbReference>
<dbReference type="InterPro" id="IPR000873">
    <property type="entry name" value="AMP-dep_synth/lig_dom"/>
</dbReference>
<dbReference type="OrthoDB" id="9803968at2"/>
<accession>A0A328B1C0</accession>
<evidence type="ECO:0000259" key="1">
    <source>
        <dbReference type="Pfam" id="PF00501"/>
    </source>
</evidence>
<reference evidence="4" key="1">
    <citation type="submission" date="2018-05" db="EMBL/GenBank/DDBJ databases">
        <authorList>
            <person name="Li X."/>
        </authorList>
    </citation>
    <scope>NUCLEOTIDE SEQUENCE [LARGE SCALE GENOMIC DNA]</scope>
    <source>
        <strain evidence="4">HKS-05</strain>
    </source>
</reference>
<evidence type="ECO:0000259" key="2">
    <source>
        <dbReference type="Pfam" id="PF13193"/>
    </source>
</evidence>
<comment type="caution">
    <text evidence="3">The sequence shown here is derived from an EMBL/GenBank/DDBJ whole genome shotgun (WGS) entry which is preliminary data.</text>
</comment>
<dbReference type="InterPro" id="IPR042099">
    <property type="entry name" value="ANL_N_sf"/>
</dbReference>
<dbReference type="AlphaFoldDB" id="A0A328B1C0"/>
<dbReference type="CDD" id="cd05929">
    <property type="entry name" value="BACL_like"/>
    <property type="match status" value="1"/>
</dbReference>
<dbReference type="EMBL" id="QFYP01000001">
    <property type="protein sequence ID" value="RAK58788.1"/>
    <property type="molecule type" value="Genomic_DNA"/>
</dbReference>
<dbReference type="Gene3D" id="3.30.300.30">
    <property type="match status" value="1"/>
</dbReference>
<proteinExistence type="predicted"/>
<dbReference type="PANTHER" id="PTHR24096">
    <property type="entry name" value="LONG-CHAIN-FATTY-ACID--COA LIGASE"/>
    <property type="match status" value="1"/>
</dbReference>